<protein>
    <submittedName>
        <fullName evidence="9">Sugar ABC transporter permease</fullName>
    </submittedName>
</protein>
<feature type="domain" description="ABC transmembrane type-1" evidence="8">
    <location>
        <begin position="194"/>
        <end position="420"/>
    </location>
</feature>
<keyword evidence="4 7" id="KW-0812">Transmembrane</keyword>
<dbReference type="Proteomes" id="UP000266389">
    <property type="component" value="Unassembled WGS sequence"/>
</dbReference>
<dbReference type="SUPFAM" id="SSF161098">
    <property type="entry name" value="MetI-like"/>
    <property type="match status" value="1"/>
</dbReference>
<dbReference type="PANTHER" id="PTHR30193">
    <property type="entry name" value="ABC TRANSPORTER PERMEASE PROTEIN"/>
    <property type="match status" value="1"/>
</dbReference>
<dbReference type="AlphaFoldDB" id="A0A395LZE4"/>
<evidence type="ECO:0000256" key="5">
    <source>
        <dbReference type="ARBA" id="ARBA00022989"/>
    </source>
</evidence>
<dbReference type="GO" id="GO:0055085">
    <property type="term" value="P:transmembrane transport"/>
    <property type="evidence" value="ECO:0007669"/>
    <property type="project" value="InterPro"/>
</dbReference>
<proteinExistence type="inferred from homology"/>
<dbReference type="InterPro" id="IPR000515">
    <property type="entry name" value="MetI-like"/>
</dbReference>
<reference evidence="9 10" key="1">
    <citation type="journal article" date="2011" name="ISME J.">
        <title>Community ecology of hot spring cyanobacterial mats: predominant populations and their functional potential.</title>
        <authorList>
            <person name="Klatt C.G."/>
            <person name="Wood J.M."/>
            <person name="Rusch D.B."/>
            <person name="Bateson M.M."/>
            <person name="Hamamura N."/>
            <person name="Heidelberg J.F."/>
            <person name="Grossman A.R."/>
            <person name="Bhaya D."/>
            <person name="Cohan F.M."/>
            <person name="Kuhl M."/>
            <person name="Bryant D.A."/>
            <person name="Ward D.M."/>
        </authorList>
    </citation>
    <scope>NUCLEOTIDE SEQUENCE [LARGE SCALE GENOMIC DNA]</scope>
    <source>
        <strain evidence="9">OS</strain>
    </source>
</reference>
<dbReference type="GO" id="GO:0005886">
    <property type="term" value="C:plasma membrane"/>
    <property type="evidence" value="ECO:0007669"/>
    <property type="project" value="UniProtKB-SubCell"/>
</dbReference>
<dbReference type="InterPro" id="IPR035906">
    <property type="entry name" value="MetI-like_sf"/>
</dbReference>
<dbReference type="EMBL" id="PHFL01000056">
    <property type="protein sequence ID" value="RFM23877.1"/>
    <property type="molecule type" value="Genomic_DNA"/>
</dbReference>
<feature type="transmembrane region" description="Helical" evidence="7">
    <location>
        <begin position="258"/>
        <end position="279"/>
    </location>
</feature>
<keyword evidence="6 7" id="KW-0472">Membrane</keyword>
<keyword evidence="3" id="KW-1003">Cell membrane</keyword>
<feature type="transmembrane region" description="Helical" evidence="7">
    <location>
        <begin position="22"/>
        <end position="48"/>
    </location>
</feature>
<feature type="transmembrane region" description="Helical" evidence="7">
    <location>
        <begin position="291"/>
        <end position="314"/>
    </location>
</feature>
<dbReference type="Gene3D" id="1.10.3720.10">
    <property type="entry name" value="MetI-like"/>
    <property type="match status" value="1"/>
</dbReference>
<keyword evidence="2 7" id="KW-0813">Transport</keyword>
<feature type="transmembrane region" description="Helical" evidence="7">
    <location>
        <begin position="198"/>
        <end position="219"/>
    </location>
</feature>
<dbReference type="PANTHER" id="PTHR30193:SF37">
    <property type="entry name" value="INNER MEMBRANE ABC TRANSPORTER PERMEASE PROTEIN YCJO"/>
    <property type="match status" value="1"/>
</dbReference>
<evidence type="ECO:0000256" key="4">
    <source>
        <dbReference type="ARBA" id="ARBA00022692"/>
    </source>
</evidence>
<dbReference type="Pfam" id="PF00528">
    <property type="entry name" value="BPD_transp_1"/>
    <property type="match status" value="1"/>
</dbReference>
<evidence type="ECO:0000313" key="10">
    <source>
        <dbReference type="Proteomes" id="UP000266389"/>
    </source>
</evidence>
<name>A0A395LZE4_9BACT</name>
<accession>A0A395LZE4</accession>
<evidence type="ECO:0000256" key="3">
    <source>
        <dbReference type="ARBA" id="ARBA00022475"/>
    </source>
</evidence>
<feature type="transmembrane region" description="Helical" evidence="7">
    <location>
        <begin position="231"/>
        <end position="252"/>
    </location>
</feature>
<comment type="similarity">
    <text evidence="7">Belongs to the binding-protein-dependent transport system permease family.</text>
</comment>
<dbReference type="SUPFAM" id="SSF160964">
    <property type="entry name" value="MalF N-terminal region-like"/>
    <property type="match status" value="1"/>
</dbReference>
<evidence type="ECO:0000313" key="9">
    <source>
        <dbReference type="EMBL" id="RFM23877.1"/>
    </source>
</evidence>
<evidence type="ECO:0000256" key="2">
    <source>
        <dbReference type="ARBA" id="ARBA00022448"/>
    </source>
</evidence>
<gene>
    <name evidence="9" type="ORF">D0433_08815</name>
</gene>
<sequence length="433" mass="48043">VAGYFISTVEVRERPVPAARRALGRVFMVSGTAGFLFSVGALTALTSIPGRYAALGWLPFALTLVMLLAGGMLWRMSRRDCAQALGAKNIHSERLSGWLFLSPNLLGFVLFFAGPLLFSLYVSFTNWDSFNQRDWVGLANYARVFNLSVSVLATPDQPLREVMDAGRYDELLRLNILGQGILIGAEDKRFWIALRNTLVFGLLAVPLSVLPALLLAALLNSQLPGMRFYRTLYFVPSVAAVVGVALIWQWMYNSQVGWINYFISSAIGFLNAVLGSNIRDPQIRWLADSDYALLSVVIMSAWQWIGFNTVLFLAGLQTIPRELYEAATVDGANARQQFFNVTLPMLAPTTLYVLITTTIQALQVFDQVFIVSNGTGGPGTATLTMTLNLYQNGFQSFRQGYASALAWVLFIVIFVFTLVQFRRQRRASGAYDE</sequence>
<feature type="non-terminal residue" evidence="9">
    <location>
        <position position="1"/>
    </location>
</feature>
<evidence type="ECO:0000256" key="6">
    <source>
        <dbReference type="ARBA" id="ARBA00023136"/>
    </source>
</evidence>
<dbReference type="PROSITE" id="PS50928">
    <property type="entry name" value="ABC_TM1"/>
    <property type="match status" value="1"/>
</dbReference>
<comment type="caution">
    <text evidence="9">The sequence shown here is derived from an EMBL/GenBank/DDBJ whole genome shotgun (WGS) entry which is preliminary data.</text>
</comment>
<evidence type="ECO:0000256" key="1">
    <source>
        <dbReference type="ARBA" id="ARBA00004651"/>
    </source>
</evidence>
<feature type="transmembrane region" description="Helical" evidence="7">
    <location>
        <begin position="400"/>
        <end position="419"/>
    </location>
</feature>
<feature type="transmembrane region" description="Helical" evidence="7">
    <location>
        <begin position="54"/>
        <end position="74"/>
    </location>
</feature>
<dbReference type="InterPro" id="IPR051393">
    <property type="entry name" value="ABC_transporter_permease"/>
</dbReference>
<dbReference type="CDD" id="cd06261">
    <property type="entry name" value="TM_PBP2"/>
    <property type="match status" value="1"/>
</dbReference>
<keyword evidence="5 7" id="KW-1133">Transmembrane helix</keyword>
<evidence type="ECO:0000256" key="7">
    <source>
        <dbReference type="RuleBase" id="RU363032"/>
    </source>
</evidence>
<evidence type="ECO:0000259" key="8">
    <source>
        <dbReference type="PROSITE" id="PS50928"/>
    </source>
</evidence>
<feature type="transmembrane region" description="Helical" evidence="7">
    <location>
        <begin position="95"/>
        <end position="122"/>
    </location>
</feature>
<organism evidence="9 10">
    <name type="scientific">Candidatus Thermochlorobacter aerophilus</name>
    <dbReference type="NCBI Taxonomy" id="1868324"/>
    <lineage>
        <taxon>Bacteria</taxon>
        <taxon>Pseudomonadati</taxon>
        <taxon>Chlorobiota</taxon>
        <taxon>Chlorobiia</taxon>
        <taxon>Chlorobiales</taxon>
        <taxon>Candidatus Thermochlorobacteriaceae</taxon>
        <taxon>Candidatus Thermochlorobacter</taxon>
    </lineage>
</organism>
<comment type="subcellular location">
    <subcellularLocation>
        <location evidence="1 7">Cell membrane</location>
        <topology evidence="1 7">Multi-pass membrane protein</topology>
    </subcellularLocation>
</comment>